<dbReference type="Proteomes" id="UP000656319">
    <property type="component" value="Unassembled WGS sequence"/>
</dbReference>
<name>A0ABM8NZ69_9BURK</name>
<keyword evidence="3" id="KW-1185">Reference proteome</keyword>
<comment type="caution">
    <text evidence="2">The sequence shown here is derived from an EMBL/GenBank/DDBJ whole genome shotgun (WGS) entry which is preliminary data.</text>
</comment>
<sequence>MDALIAVQRAQRLDALAASSDGRSKTAQLRDVFESVERAIRSGVRYAAIIQELAATGLVFTYQTFALTLKRIRRERGIVSRLARASQAETGPAVSRAPADVPGQAANPVATERGLPDRDTGAAPAVAAARPAVRERRPIAPVGEKLPDDWLTAELTREQKHLLTHEQRVARADAKVKQYWPNPFDPVPPEKDKPA</sequence>
<protein>
    <submittedName>
        <fullName evidence="2">Uncharacterized protein</fullName>
    </submittedName>
</protein>
<evidence type="ECO:0000313" key="3">
    <source>
        <dbReference type="Proteomes" id="UP000656319"/>
    </source>
</evidence>
<gene>
    <name evidence="2" type="ORF">LMG27952_04988</name>
</gene>
<reference evidence="2 3" key="1">
    <citation type="submission" date="2020-10" db="EMBL/GenBank/DDBJ databases">
        <authorList>
            <person name="Peeters C."/>
        </authorList>
    </citation>
    <scope>NUCLEOTIDE SEQUENCE [LARGE SCALE GENOMIC DNA]</scope>
    <source>
        <strain evidence="2 3">LMG 27952</strain>
    </source>
</reference>
<feature type="compositionally biased region" description="Low complexity" evidence="1">
    <location>
        <begin position="122"/>
        <end position="131"/>
    </location>
</feature>
<dbReference type="RefSeq" id="WP_201698544.1">
    <property type="nucleotide sequence ID" value="NZ_CAJHCQ010000014.1"/>
</dbReference>
<dbReference type="EMBL" id="CAJHCQ010000014">
    <property type="protein sequence ID" value="CAD6550278.1"/>
    <property type="molecule type" value="Genomic_DNA"/>
</dbReference>
<evidence type="ECO:0000313" key="2">
    <source>
        <dbReference type="EMBL" id="CAD6550278.1"/>
    </source>
</evidence>
<evidence type="ECO:0000256" key="1">
    <source>
        <dbReference type="SAM" id="MobiDB-lite"/>
    </source>
</evidence>
<proteinExistence type="predicted"/>
<organism evidence="2 3">
    <name type="scientific">Paraburkholderia hiiakae</name>
    <dbReference type="NCBI Taxonomy" id="1081782"/>
    <lineage>
        <taxon>Bacteria</taxon>
        <taxon>Pseudomonadati</taxon>
        <taxon>Pseudomonadota</taxon>
        <taxon>Betaproteobacteria</taxon>
        <taxon>Burkholderiales</taxon>
        <taxon>Burkholderiaceae</taxon>
        <taxon>Paraburkholderia</taxon>
    </lineage>
</organism>
<accession>A0ABM8NZ69</accession>
<feature type="region of interest" description="Disordered" evidence="1">
    <location>
        <begin position="109"/>
        <end position="132"/>
    </location>
</feature>